<evidence type="ECO:0000256" key="7">
    <source>
        <dbReference type="ARBA" id="ARBA00022989"/>
    </source>
</evidence>
<dbReference type="RefSeq" id="WP_154282852.1">
    <property type="nucleotide sequence ID" value="NZ_JBHUJQ010000001.1"/>
</dbReference>
<evidence type="ECO:0000256" key="8">
    <source>
        <dbReference type="ARBA" id="ARBA00023065"/>
    </source>
</evidence>
<keyword evidence="8" id="KW-0406">Ion transport</keyword>
<dbReference type="OrthoDB" id="9813518at2"/>
<dbReference type="AlphaFoldDB" id="A0A7K0G3R4"/>
<accession>A0A7K0G3R4</accession>
<keyword evidence="6" id="KW-0630">Potassium</keyword>
<dbReference type="SUPFAM" id="SSF81296">
    <property type="entry name" value="E set domains"/>
    <property type="match status" value="1"/>
</dbReference>
<gene>
    <name evidence="14" type="ORF">GJU39_20410</name>
</gene>
<reference evidence="14 15" key="1">
    <citation type="submission" date="2019-11" db="EMBL/GenBank/DDBJ databases">
        <title>Pedobacter petrophilus genome.</title>
        <authorList>
            <person name="Feldbauer M.J."/>
            <person name="Newman J.D."/>
        </authorList>
    </citation>
    <scope>NUCLEOTIDE SEQUENCE [LARGE SCALE GENOMIC DNA]</scope>
    <source>
        <strain evidence="14 15">LMG 29686</strain>
    </source>
</reference>
<dbReference type="Pfam" id="PF17655">
    <property type="entry name" value="IRK_C"/>
    <property type="match status" value="1"/>
</dbReference>
<dbReference type="Proteomes" id="UP000487757">
    <property type="component" value="Unassembled WGS sequence"/>
</dbReference>
<dbReference type="InterPro" id="IPR013518">
    <property type="entry name" value="K_chnl_inward-rec_Kir_cyto"/>
</dbReference>
<dbReference type="EMBL" id="WKKH01000053">
    <property type="protein sequence ID" value="MRX78447.1"/>
    <property type="molecule type" value="Genomic_DNA"/>
</dbReference>
<evidence type="ECO:0000256" key="6">
    <source>
        <dbReference type="ARBA" id="ARBA00022958"/>
    </source>
</evidence>
<dbReference type="GO" id="GO:1990573">
    <property type="term" value="P:potassium ion import across plasma membrane"/>
    <property type="evidence" value="ECO:0007669"/>
    <property type="project" value="TreeGrafter"/>
</dbReference>
<proteinExistence type="predicted"/>
<dbReference type="InterPro" id="IPR014756">
    <property type="entry name" value="Ig_E-set"/>
</dbReference>
<dbReference type="GO" id="GO:0034765">
    <property type="term" value="P:regulation of monoatomic ion transmembrane transport"/>
    <property type="evidence" value="ECO:0007669"/>
    <property type="project" value="TreeGrafter"/>
</dbReference>
<keyword evidence="7 11" id="KW-1133">Transmembrane helix</keyword>
<comment type="subcellular location">
    <subcellularLocation>
        <location evidence="1">Membrane</location>
        <topology evidence="1">Multi-pass membrane protein</topology>
    </subcellularLocation>
</comment>
<keyword evidence="4 11" id="KW-0812">Transmembrane</keyword>
<evidence type="ECO:0000256" key="10">
    <source>
        <dbReference type="ARBA" id="ARBA00023303"/>
    </source>
</evidence>
<sequence length="319" mass="36748">MAFFRRKVQFNDDLGFGSTPVIKNQRVLSTDGTPNIERTGLPWFKFDDTYTRLVTMGWPRFFLVILITYLIVNTLFAVAYNLVGIENLNGAKGITLRDQFFDAFFFSAQTISTVGYGHISPQGFITSVLAAFESMLGLLAFALATGLLYGRFSRPTSKISFSKKMVIAPYQNHTGLMCRLVNLRKNALIDIEAQMFMTYNETVDGKLKRSFYPMELERDKISVLTLNWTIVHPITEDSLLFEKTLEELRIAEVEIVLILKAFDDTFAQTIHTRTSYQDEDIEWDSKFELMHYHNKEGKMVLDFSRFDNIEKLVESSQDY</sequence>
<evidence type="ECO:0000259" key="13">
    <source>
        <dbReference type="Pfam" id="PF17655"/>
    </source>
</evidence>
<feature type="transmembrane region" description="Helical" evidence="11">
    <location>
        <begin position="61"/>
        <end position="83"/>
    </location>
</feature>
<protein>
    <submittedName>
        <fullName evidence="14">Ion transporter</fullName>
    </submittedName>
</protein>
<keyword evidence="15" id="KW-1185">Reference proteome</keyword>
<dbReference type="PRINTS" id="PR01320">
    <property type="entry name" value="KIRCHANNEL"/>
</dbReference>
<evidence type="ECO:0000256" key="1">
    <source>
        <dbReference type="ARBA" id="ARBA00004141"/>
    </source>
</evidence>
<feature type="domain" description="Potassium channel" evidence="12">
    <location>
        <begin position="72"/>
        <end position="148"/>
    </location>
</feature>
<evidence type="ECO:0000256" key="2">
    <source>
        <dbReference type="ARBA" id="ARBA00022448"/>
    </source>
</evidence>
<dbReference type="InterPro" id="IPR016449">
    <property type="entry name" value="K_chnl_inward-rec_Kir"/>
</dbReference>
<evidence type="ECO:0000256" key="4">
    <source>
        <dbReference type="ARBA" id="ARBA00022692"/>
    </source>
</evidence>
<evidence type="ECO:0000256" key="9">
    <source>
        <dbReference type="ARBA" id="ARBA00023136"/>
    </source>
</evidence>
<dbReference type="Gene3D" id="2.60.40.1400">
    <property type="entry name" value="G protein-activated inward rectifier potassium channel 1"/>
    <property type="match status" value="1"/>
</dbReference>
<keyword evidence="9 11" id="KW-0472">Membrane</keyword>
<keyword evidence="5" id="KW-0851">Voltage-gated channel</keyword>
<dbReference type="InterPro" id="IPR041647">
    <property type="entry name" value="IRK_C"/>
</dbReference>
<organism evidence="14 15">
    <name type="scientific">Pedobacter petrophilus</name>
    <dbReference type="NCBI Taxonomy" id="1908241"/>
    <lineage>
        <taxon>Bacteria</taxon>
        <taxon>Pseudomonadati</taxon>
        <taxon>Bacteroidota</taxon>
        <taxon>Sphingobacteriia</taxon>
        <taxon>Sphingobacteriales</taxon>
        <taxon>Sphingobacteriaceae</taxon>
        <taxon>Pedobacter</taxon>
    </lineage>
</organism>
<dbReference type="PANTHER" id="PTHR11767">
    <property type="entry name" value="INWARD RECTIFIER POTASSIUM CHANNEL"/>
    <property type="match status" value="1"/>
</dbReference>
<dbReference type="GO" id="GO:0034702">
    <property type="term" value="C:monoatomic ion channel complex"/>
    <property type="evidence" value="ECO:0007669"/>
    <property type="project" value="UniProtKB-KW"/>
</dbReference>
<dbReference type="InterPro" id="IPR013099">
    <property type="entry name" value="K_chnl_dom"/>
</dbReference>
<evidence type="ECO:0000259" key="12">
    <source>
        <dbReference type="Pfam" id="PF07885"/>
    </source>
</evidence>
<evidence type="ECO:0000256" key="5">
    <source>
        <dbReference type="ARBA" id="ARBA00022882"/>
    </source>
</evidence>
<keyword evidence="2" id="KW-0813">Transport</keyword>
<dbReference type="GO" id="GO:0005242">
    <property type="term" value="F:inward rectifier potassium channel activity"/>
    <property type="evidence" value="ECO:0007669"/>
    <property type="project" value="InterPro"/>
</dbReference>
<evidence type="ECO:0000313" key="14">
    <source>
        <dbReference type="EMBL" id="MRX78447.1"/>
    </source>
</evidence>
<feature type="transmembrane region" description="Helical" evidence="11">
    <location>
        <begin position="124"/>
        <end position="149"/>
    </location>
</feature>
<evidence type="ECO:0000313" key="15">
    <source>
        <dbReference type="Proteomes" id="UP000487757"/>
    </source>
</evidence>
<dbReference type="GO" id="GO:0005886">
    <property type="term" value="C:plasma membrane"/>
    <property type="evidence" value="ECO:0007669"/>
    <property type="project" value="TreeGrafter"/>
</dbReference>
<name>A0A7K0G3R4_9SPHI</name>
<dbReference type="SUPFAM" id="SSF81324">
    <property type="entry name" value="Voltage-gated potassium channels"/>
    <property type="match status" value="1"/>
</dbReference>
<feature type="domain" description="Inward rectifier potassium channel C-terminal" evidence="13">
    <location>
        <begin position="159"/>
        <end position="312"/>
    </location>
</feature>
<keyword evidence="3" id="KW-0633">Potassium transport</keyword>
<dbReference type="PANTHER" id="PTHR11767:SF102">
    <property type="entry name" value="INWARDLY RECTIFYING POTASSIUM CHANNEL 1, ISOFORM F"/>
    <property type="match status" value="1"/>
</dbReference>
<dbReference type="Gene3D" id="1.10.287.70">
    <property type="match status" value="1"/>
</dbReference>
<evidence type="ECO:0000256" key="11">
    <source>
        <dbReference type="SAM" id="Phobius"/>
    </source>
</evidence>
<comment type="caution">
    <text evidence="14">The sequence shown here is derived from an EMBL/GenBank/DDBJ whole genome shotgun (WGS) entry which is preliminary data.</text>
</comment>
<dbReference type="Pfam" id="PF07885">
    <property type="entry name" value="Ion_trans_2"/>
    <property type="match status" value="1"/>
</dbReference>
<keyword evidence="10" id="KW-0407">Ion channel</keyword>
<evidence type="ECO:0000256" key="3">
    <source>
        <dbReference type="ARBA" id="ARBA00022538"/>
    </source>
</evidence>